<dbReference type="Gene3D" id="1.10.10.60">
    <property type="entry name" value="Homeodomain-like"/>
    <property type="match status" value="1"/>
</dbReference>
<gene>
    <name evidence="6" type="ORF">ACFPMF_27730</name>
</gene>
<keyword evidence="2" id="KW-0238">DNA-binding</keyword>
<evidence type="ECO:0000313" key="6">
    <source>
        <dbReference type="EMBL" id="MFC5413143.1"/>
    </source>
</evidence>
<dbReference type="InterPro" id="IPR001647">
    <property type="entry name" value="HTH_TetR"/>
</dbReference>
<dbReference type="SUPFAM" id="SSF46689">
    <property type="entry name" value="Homeodomain-like"/>
    <property type="match status" value="1"/>
</dbReference>
<evidence type="ECO:0000313" key="7">
    <source>
        <dbReference type="Proteomes" id="UP001596106"/>
    </source>
</evidence>
<dbReference type="RefSeq" id="WP_379851382.1">
    <property type="nucleotide sequence ID" value="NZ_JBHSMA010000022.1"/>
</dbReference>
<evidence type="ECO:0000259" key="4">
    <source>
        <dbReference type="Pfam" id="PF00440"/>
    </source>
</evidence>
<dbReference type="Proteomes" id="UP001596106">
    <property type="component" value="Unassembled WGS sequence"/>
</dbReference>
<organism evidence="6 7">
    <name type="scientific">Larkinella bovis</name>
    <dbReference type="NCBI Taxonomy" id="683041"/>
    <lineage>
        <taxon>Bacteria</taxon>
        <taxon>Pseudomonadati</taxon>
        <taxon>Bacteroidota</taxon>
        <taxon>Cytophagia</taxon>
        <taxon>Cytophagales</taxon>
        <taxon>Spirosomataceae</taxon>
        <taxon>Larkinella</taxon>
    </lineage>
</organism>
<feature type="domain" description="Tetracyclin repressor-like C-terminal" evidence="5">
    <location>
        <begin position="86"/>
        <end position="184"/>
    </location>
</feature>
<dbReference type="EMBL" id="JBHSMA010000022">
    <property type="protein sequence ID" value="MFC5413143.1"/>
    <property type="molecule type" value="Genomic_DNA"/>
</dbReference>
<dbReference type="InterPro" id="IPR009057">
    <property type="entry name" value="Homeodomain-like_sf"/>
</dbReference>
<dbReference type="SUPFAM" id="SSF48498">
    <property type="entry name" value="Tetracyclin repressor-like, C-terminal domain"/>
    <property type="match status" value="1"/>
</dbReference>
<evidence type="ECO:0000256" key="3">
    <source>
        <dbReference type="ARBA" id="ARBA00023163"/>
    </source>
</evidence>
<keyword evidence="7" id="KW-1185">Reference proteome</keyword>
<evidence type="ECO:0000256" key="1">
    <source>
        <dbReference type="ARBA" id="ARBA00023015"/>
    </source>
</evidence>
<dbReference type="InterPro" id="IPR036271">
    <property type="entry name" value="Tet_transcr_reg_TetR-rel_C_sf"/>
</dbReference>
<keyword evidence="3" id="KW-0804">Transcription</keyword>
<evidence type="ECO:0000256" key="2">
    <source>
        <dbReference type="ARBA" id="ARBA00023125"/>
    </source>
</evidence>
<proteinExistence type="predicted"/>
<feature type="domain" description="HTH tetR-type" evidence="4">
    <location>
        <begin position="13"/>
        <end position="55"/>
    </location>
</feature>
<dbReference type="Pfam" id="PF00440">
    <property type="entry name" value="TetR_N"/>
    <property type="match status" value="1"/>
</dbReference>
<dbReference type="Pfam" id="PF16925">
    <property type="entry name" value="TetR_C_13"/>
    <property type="match status" value="1"/>
</dbReference>
<reference evidence="7" key="1">
    <citation type="journal article" date="2019" name="Int. J. Syst. Evol. Microbiol.">
        <title>The Global Catalogue of Microorganisms (GCM) 10K type strain sequencing project: providing services to taxonomists for standard genome sequencing and annotation.</title>
        <authorList>
            <consortium name="The Broad Institute Genomics Platform"/>
            <consortium name="The Broad Institute Genome Sequencing Center for Infectious Disease"/>
            <person name="Wu L."/>
            <person name="Ma J."/>
        </authorList>
    </citation>
    <scope>NUCLEOTIDE SEQUENCE [LARGE SCALE GENOMIC DNA]</scope>
    <source>
        <strain evidence="7">CCUG 55250</strain>
    </source>
</reference>
<dbReference type="InterPro" id="IPR011075">
    <property type="entry name" value="TetR_C"/>
</dbReference>
<evidence type="ECO:0000259" key="5">
    <source>
        <dbReference type="Pfam" id="PF16925"/>
    </source>
</evidence>
<name>A0ABW0II24_9BACT</name>
<dbReference type="PANTHER" id="PTHR47506:SF10">
    <property type="entry name" value="TRANSCRIPTIONAL REGULATORY PROTEIN"/>
    <property type="match status" value="1"/>
</dbReference>
<sequence length="192" mass="21646">MARTVEFDIEQAIERATSVFWEKGYNGASLRELTDAMKINSSSLYNTIGDKHELFVLCLKQYTHNRRISLQEQALQATSPLAAITDFINQVSIAVIQGVNGCLAIKTAFEVSPKDDLIKAILKADNEFTQTFLSSLIKAAIAQGEIGKDKDPDLLADYIISTYTGWYELHILYRDPRKITNLAQFMIRHLTQ</sequence>
<keyword evidence="1" id="KW-0805">Transcription regulation</keyword>
<dbReference type="PANTHER" id="PTHR47506">
    <property type="entry name" value="TRANSCRIPTIONAL REGULATORY PROTEIN"/>
    <property type="match status" value="1"/>
</dbReference>
<comment type="caution">
    <text evidence="6">The sequence shown here is derived from an EMBL/GenBank/DDBJ whole genome shotgun (WGS) entry which is preliminary data.</text>
</comment>
<dbReference type="Gene3D" id="1.10.357.10">
    <property type="entry name" value="Tetracycline Repressor, domain 2"/>
    <property type="match status" value="1"/>
</dbReference>
<protein>
    <submittedName>
        <fullName evidence="6">TetR/AcrR family transcriptional regulator</fullName>
    </submittedName>
</protein>
<accession>A0ABW0II24</accession>